<dbReference type="EMBL" id="BJXB01000013">
    <property type="protein sequence ID" value="GEM47410.1"/>
    <property type="molecule type" value="Genomic_DNA"/>
</dbReference>
<feature type="transmembrane region" description="Helical" evidence="1">
    <location>
        <begin position="42"/>
        <end position="66"/>
    </location>
</feature>
<keyword evidence="1" id="KW-1133">Transmembrane helix</keyword>
<name>A0A511N3H1_DEIC1</name>
<accession>A0A511N3H1</accession>
<proteinExistence type="predicted"/>
<evidence type="ECO:0000313" key="3">
    <source>
        <dbReference type="Proteomes" id="UP000321306"/>
    </source>
</evidence>
<evidence type="ECO:0008006" key="4">
    <source>
        <dbReference type="Google" id="ProtNLM"/>
    </source>
</evidence>
<feature type="transmembrane region" description="Helical" evidence="1">
    <location>
        <begin position="5"/>
        <end position="22"/>
    </location>
</feature>
<sequence>MGKTLIVIGLVLVGLGVLWVYFPKALSWFGHLPGDIRYKSDNVTVFVPITSMIVVSVVLSLLARLFGGSR</sequence>
<dbReference type="OrthoDB" id="4749304at2"/>
<evidence type="ECO:0000313" key="2">
    <source>
        <dbReference type="EMBL" id="GEM47410.1"/>
    </source>
</evidence>
<dbReference type="InterPro" id="IPR021320">
    <property type="entry name" value="DUF2905"/>
</dbReference>
<dbReference type="Pfam" id="PF11146">
    <property type="entry name" value="DUF2905"/>
    <property type="match status" value="1"/>
</dbReference>
<keyword evidence="1" id="KW-0812">Transmembrane</keyword>
<dbReference type="PANTHER" id="PTHR36443">
    <property type="entry name" value="BSR5223 PROTEIN"/>
    <property type="match status" value="1"/>
</dbReference>
<protein>
    <recommendedName>
        <fullName evidence="4">DUF2905 domain-containing protein</fullName>
    </recommendedName>
</protein>
<comment type="caution">
    <text evidence="2">The sequence shown here is derived from an EMBL/GenBank/DDBJ whole genome shotgun (WGS) entry which is preliminary data.</text>
</comment>
<keyword evidence="3" id="KW-1185">Reference proteome</keyword>
<dbReference type="AlphaFoldDB" id="A0A511N3H1"/>
<evidence type="ECO:0000256" key="1">
    <source>
        <dbReference type="SAM" id="Phobius"/>
    </source>
</evidence>
<keyword evidence="1" id="KW-0472">Membrane</keyword>
<dbReference type="RefSeq" id="WP_146885642.1">
    <property type="nucleotide sequence ID" value="NZ_BJXB01000013.1"/>
</dbReference>
<reference evidence="2 3" key="1">
    <citation type="submission" date="2019-07" db="EMBL/GenBank/DDBJ databases">
        <title>Whole genome shotgun sequence of Deinococcus cellulosilyticus NBRC 106333.</title>
        <authorList>
            <person name="Hosoyama A."/>
            <person name="Uohara A."/>
            <person name="Ohji S."/>
            <person name="Ichikawa N."/>
        </authorList>
    </citation>
    <scope>NUCLEOTIDE SEQUENCE [LARGE SCALE GENOMIC DNA]</scope>
    <source>
        <strain evidence="2 3">NBRC 106333</strain>
    </source>
</reference>
<gene>
    <name evidence="2" type="ORF">DC3_30450</name>
</gene>
<dbReference type="PANTHER" id="PTHR36443:SF1">
    <property type="entry name" value="BSR5223 PROTEIN"/>
    <property type="match status" value="1"/>
</dbReference>
<organism evidence="2 3">
    <name type="scientific">Deinococcus cellulosilyticus (strain DSM 18568 / NBRC 106333 / KACC 11606 / 5516J-15)</name>
    <dbReference type="NCBI Taxonomy" id="1223518"/>
    <lineage>
        <taxon>Bacteria</taxon>
        <taxon>Thermotogati</taxon>
        <taxon>Deinococcota</taxon>
        <taxon>Deinococci</taxon>
        <taxon>Deinococcales</taxon>
        <taxon>Deinococcaceae</taxon>
        <taxon>Deinococcus</taxon>
    </lineage>
</organism>
<dbReference type="Proteomes" id="UP000321306">
    <property type="component" value="Unassembled WGS sequence"/>
</dbReference>